<keyword evidence="2" id="KW-1185">Reference proteome</keyword>
<sequence length="128" mass="14420">MLISSYRTPTVFPAELNCMVSLQVMDLRSVILLFLCSLFAVVIGQDDSDTAPYSGRLLPSSYGMGWRGYVMPMYGGEKPWISDDNAPTSYAQLPANDYLSRIERSMTEKMKSLKGRYNAQIRDILFGK</sequence>
<accession>A0A016WMY1</accession>
<name>A0A016WMY1_9BILA</name>
<evidence type="ECO:0000313" key="2">
    <source>
        <dbReference type="Proteomes" id="UP000024635"/>
    </source>
</evidence>
<gene>
    <name evidence="1" type="primary">Acey_s0586.g337</name>
    <name evidence="1" type="ORF">Y032_0586g337</name>
</gene>
<protein>
    <submittedName>
        <fullName evidence="1">Uncharacterized protein</fullName>
    </submittedName>
</protein>
<dbReference type="Proteomes" id="UP000024635">
    <property type="component" value="Unassembled WGS sequence"/>
</dbReference>
<dbReference type="OrthoDB" id="5843833at2759"/>
<reference evidence="2" key="1">
    <citation type="journal article" date="2015" name="Nat. Genet.">
        <title>The genome and transcriptome of the zoonotic hookworm Ancylostoma ceylanicum identify infection-specific gene families.</title>
        <authorList>
            <person name="Schwarz E.M."/>
            <person name="Hu Y."/>
            <person name="Antoshechkin I."/>
            <person name="Miller M.M."/>
            <person name="Sternberg P.W."/>
            <person name="Aroian R.V."/>
        </authorList>
    </citation>
    <scope>NUCLEOTIDE SEQUENCE</scope>
    <source>
        <strain evidence="2">HY135</strain>
    </source>
</reference>
<organism evidence="1 2">
    <name type="scientific">Ancylostoma ceylanicum</name>
    <dbReference type="NCBI Taxonomy" id="53326"/>
    <lineage>
        <taxon>Eukaryota</taxon>
        <taxon>Metazoa</taxon>
        <taxon>Ecdysozoa</taxon>
        <taxon>Nematoda</taxon>
        <taxon>Chromadorea</taxon>
        <taxon>Rhabditida</taxon>
        <taxon>Rhabditina</taxon>
        <taxon>Rhabditomorpha</taxon>
        <taxon>Strongyloidea</taxon>
        <taxon>Ancylostomatidae</taxon>
        <taxon>Ancylostomatinae</taxon>
        <taxon>Ancylostoma</taxon>
    </lineage>
</organism>
<proteinExistence type="predicted"/>
<comment type="caution">
    <text evidence="1">The sequence shown here is derived from an EMBL/GenBank/DDBJ whole genome shotgun (WGS) entry which is preliminary data.</text>
</comment>
<dbReference type="EMBL" id="JARK01000186">
    <property type="protein sequence ID" value="EYC41005.1"/>
    <property type="molecule type" value="Genomic_DNA"/>
</dbReference>
<dbReference type="AlphaFoldDB" id="A0A016WMY1"/>
<evidence type="ECO:0000313" key="1">
    <source>
        <dbReference type="EMBL" id="EYC41005.1"/>
    </source>
</evidence>